<dbReference type="Pfam" id="PF09982">
    <property type="entry name" value="LpxR"/>
    <property type="match status" value="1"/>
</dbReference>
<dbReference type="EMBL" id="CP053708">
    <property type="protein sequence ID" value="QKE90138.1"/>
    <property type="molecule type" value="Genomic_DNA"/>
</dbReference>
<feature type="chain" id="PRO_5026687107" evidence="1">
    <location>
        <begin position="30"/>
        <end position="349"/>
    </location>
</feature>
<sequence>MTTRTRAIAPVIGVSIGLALGVSPGSASAEPQQDPYGTWTAQVENDAVSTLKGTSDQYYTSGLRLGWTSGTDNQPPAISDLNRFIWGPGVQRIAIGLQQSIFTPRDTQQNQSFVNIKGSGSQGRADRPYAGVLLATVNLISDTDMTRSVAGIQAGVVGSYAGGYQVQNGFHSIIGDTLNRGWSRQLPNQPILQIQAARTWRLPLITRYGISADVLPTVSGAAGDYRTYAQIGGTVRIGQGLDSDFGSPRISPGLDGTDAYKGTRRFAWYAFAGADGQAVAYDVTLQGSTFRSGEPHVSKLWDVGEFEGGAALIFHGFRVTYTQTWQTQEFRGAKSGLFNFGSVALSTKF</sequence>
<name>A0A6M8HP45_9PROT</name>
<organism evidence="2 3">
    <name type="scientific">Lichenicola cladoniae</name>
    <dbReference type="NCBI Taxonomy" id="1484109"/>
    <lineage>
        <taxon>Bacteria</taxon>
        <taxon>Pseudomonadati</taxon>
        <taxon>Pseudomonadota</taxon>
        <taxon>Alphaproteobacteria</taxon>
        <taxon>Acetobacterales</taxon>
        <taxon>Acetobacteraceae</taxon>
        <taxon>Lichenicola</taxon>
    </lineage>
</organism>
<dbReference type="Proteomes" id="UP000500767">
    <property type="component" value="Chromosome"/>
</dbReference>
<evidence type="ECO:0000313" key="3">
    <source>
        <dbReference type="Proteomes" id="UP000500767"/>
    </source>
</evidence>
<proteinExistence type="predicted"/>
<feature type="signal peptide" evidence="1">
    <location>
        <begin position="1"/>
        <end position="29"/>
    </location>
</feature>
<protein>
    <submittedName>
        <fullName evidence="2">Lipid A deacylase LpxR family protein</fullName>
    </submittedName>
</protein>
<keyword evidence="1" id="KW-0732">Signal</keyword>
<dbReference type="KEGG" id="lck:HN018_08820"/>
<dbReference type="RefSeq" id="WP_171835910.1">
    <property type="nucleotide sequence ID" value="NZ_CP053708.1"/>
</dbReference>
<accession>A0A6M8HP45</accession>
<gene>
    <name evidence="2" type="ORF">HN018_08820</name>
</gene>
<dbReference type="InterPro" id="IPR037107">
    <property type="entry name" value="Put_OMP_sf"/>
</dbReference>
<evidence type="ECO:0000313" key="2">
    <source>
        <dbReference type="EMBL" id="QKE90138.1"/>
    </source>
</evidence>
<dbReference type="AlphaFoldDB" id="A0A6M8HP45"/>
<reference evidence="2 3" key="1">
    <citation type="journal article" date="2014" name="World J. Microbiol. Biotechnol.">
        <title>Biodiversity and physiological characteristics of Antarctic and Arctic lichens-associated bacteria.</title>
        <authorList>
            <person name="Lee Y.M."/>
            <person name="Kim E.H."/>
            <person name="Lee H.K."/>
            <person name="Hong S.G."/>
        </authorList>
    </citation>
    <scope>NUCLEOTIDE SEQUENCE [LARGE SCALE GENOMIC DNA]</scope>
    <source>
        <strain evidence="2 3">PAMC 26569</strain>
    </source>
</reference>
<evidence type="ECO:0000256" key="1">
    <source>
        <dbReference type="SAM" id="SignalP"/>
    </source>
</evidence>
<keyword evidence="3" id="KW-1185">Reference proteome</keyword>
<dbReference type="Gene3D" id="2.40.128.140">
    <property type="entry name" value="Outer membrane protein"/>
    <property type="match status" value="1"/>
</dbReference>
<dbReference type="InterPro" id="IPR018707">
    <property type="entry name" value="LpxR"/>
</dbReference>